<accession>A0A1I1FJ43</accession>
<proteinExistence type="predicted"/>
<dbReference type="RefSeq" id="WP_139238250.1">
    <property type="nucleotide sequence ID" value="NZ_FOLM01000001.1"/>
</dbReference>
<feature type="transmembrane region" description="Helical" evidence="2">
    <location>
        <begin position="68"/>
        <end position="87"/>
    </location>
</feature>
<feature type="region of interest" description="Disordered" evidence="1">
    <location>
        <begin position="1"/>
        <end position="21"/>
    </location>
</feature>
<evidence type="ECO:0000313" key="4">
    <source>
        <dbReference type="Proteomes" id="UP000199207"/>
    </source>
</evidence>
<keyword evidence="2" id="KW-0472">Membrane</keyword>
<protein>
    <submittedName>
        <fullName evidence="3">Uncharacterized protein</fullName>
    </submittedName>
</protein>
<feature type="transmembrane region" description="Helical" evidence="2">
    <location>
        <begin position="29"/>
        <end position="56"/>
    </location>
</feature>
<organism evidence="3 4">
    <name type="scientific">Streptomyces aidingensis</name>
    <dbReference type="NCBI Taxonomy" id="910347"/>
    <lineage>
        <taxon>Bacteria</taxon>
        <taxon>Bacillati</taxon>
        <taxon>Actinomycetota</taxon>
        <taxon>Actinomycetes</taxon>
        <taxon>Kitasatosporales</taxon>
        <taxon>Streptomycetaceae</taxon>
        <taxon>Streptomyces</taxon>
    </lineage>
</organism>
<feature type="transmembrane region" description="Helical" evidence="2">
    <location>
        <begin position="120"/>
        <end position="143"/>
    </location>
</feature>
<keyword evidence="2" id="KW-0812">Transmembrane</keyword>
<evidence type="ECO:0000313" key="3">
    <source>
        <dbReference type="EMBL" id="SFB97698.1"/>
    </source>
</evidence>
<dbReference type="STRING" id="910347.SAMN05421773_101700"/>
<keyword evidence="2" id="KW-1133">Transmembrane helix</keyword>
<gene>
    <name evidence="3" type="ORF">SAMN05421773_101700</name>
</gene>
<reference evidence="3 4" key="1">
    <citation type="submission" date="2016-10" db="EMBL/GenBank/DDBJ databases">
        <authorList>
            <person name="de Groot N.N."/>
        </authorList>
    </citation>
    <scope>NUCLEOTIDE SEQUENCE [LARGE SCALE GENOMIC DNA]</scope>
    <source>
        <strain evidence="3 4">CGMCC 4.5739</strain>
    </source>
</reference>
<feature type="transmembrane region" description="Helical" evidence="2">
    <location>
        <begin position="94"/>
        <end position="114"/>
    </location>
</feature>
<name>A0A1I1FJ43_9ACTN</name>
<evidence type="ECO:0000256" key="1">
    <source>
        <dbReference type="SAM" id="MobiDB-lite"/>
    </source>
</evidence>
<dbReference type="EMBL" id="FOLM01000001">
    <property type="protein sequence ID" value="SFB97698.1"/>
    <property type="molecule type" value="Genomic_DNA"/>
</dbReference>
<dbReference type="AlphaFoldDB" id="A0A1I1FJ43"/>
<dbReference type="Proteomes" id="UP000199207">
    <property type="component" value="Unassembled WGS sequence"/>
</dbReference>
<sequence>METAVEPTNSPARTDPRPGRGGREVRGPVIVLVSRVLAVLALAVTLLQAALAGLFVTGDVEMLDRHRLGGTVLSVLVLAQLLTAVLLWRRNRRLRWPMAAILAVVLLTALVQSLGDRRLLGWHMPIGMAICAAEAALVCWAFLLRPARHDDAGEAR</sequence>
<dbReference type="OrthoDB" id="3697516at2"/>
<evidence type="ECO:0000256" key="2">
    <source>
        <dbReference type="SAM" id="Phobius"/>
    </source>
</evidence>
<feature type="compositionally biased region" description="Polar residues" evidence="1">
    <location>
        <begin position="1"/>
        <end position="12"/>
    </location>
</feature>
<keyword evidence="4" id="KW-1185">Reference proteome</keyword>